<dbReference type="STRING" id="703135.A0A2A9NGX4"/>
<organism evidence="1 2">
    <name type="scientific">Amanita thiersii Skay4041</name>
    <dbReference type="NCBI Taxonomy" id="703135"/>
    <lineage>
        <taxon>Eukaryota</taxon>
        <taxon>Fungi</taxon>
        <taxon>Dikarya</taxon>
        <taxon>Basidiomycota</taxon>
        <taxon>Agaricomycotina</taxon>
        <taxon>Agaricomycetes</taxon>
        <taxon>Agaricomycetidae</taxon>
        <taxon>Agaricales</taxon>
        <taxon>Pluteineae</taxon>
        <taxon>Amanitaceae</taxon>
        <taxon>Amanita</taxon>
    </lineage>
</organism>
<dbReference type="CDD" id="cd10170">
    <property type="entry name" value="ASKHA_NBD_HSP70"/>
    <property type="match status" value="1"/>
</dbReference>
<protein>
    <submittedName>
        <fullName evidence="1">Uncharacterized protein</fullName>
    </submittedName>
</protein>
<evidence type="ECO:0000313" key="1">
    <source>
        <dbReference type="EMBL" id="PFH47026.1"/>
    </source>
</evidence>
<keyword evidence="2" id="KW-1185">Reference proteome</keyword>
<dbReference type="InterPro" id="IPR043129">
    <property type="entry name" value="ATPase_NBD"/>
</dbReference>
<dbReference type="PANTHER" id="PTHR14187">
    <property type="entry name" value="ALPHA KINASE/ELONGATION FACTOR 2 KINASE"/>
    <property type="match status" value="1"/>
</dbReference>
<reference evidence="1 2" key="1">
    <citation type="submission" date="2014-02" db="EMBL/GenBank/DDBJ databases">
        <title>Transposable element dynamics among asymbiotic and ectomycorrhizal Amanita fungi.</title>
        <authorList>
            <consortium name="DOE Joint Genome Institute"/>
            <person name="Hess J."/>
            <person name="Skrede I."/>
            <person name="Wolfe B."/>
            <person name="LaButti K."/>
            <person name="Ohm R.A."/>
            <person name="Grigoriev I.V."/>
            <person name="Pringle A."/>
        </authorList>
    </citation>
    <scope>NUCLEOTIDE SEQUENCE [LARGE SCALE GENOMIC DNA]</scope>
    <source>
        <strain evidence="1 2">SKay4041</strain>
    </source>
</reference>
<accession>A0A2A9NGX4</accession>
<dbReference type="PANTHER" id="PTHR14187:SF5">
    <property type="entry name" value="HEAT SHOCK 70 KDA PROTEIN 12A"/>
    <property type="match status" value="1"/>
</dbReference>
<dbReference type="EMBL" id="KZ302140">
    <property type="protein sequence ID" value="PFH47026.1"/>
    <property type="molecule type" value="Genomic_DNA"/>
</dbReference>
<sequence>MPPTARFLRKPYQGDTRKLLISIDIGTTFSGVSYAILDPGQSSQIQNVTQYPGQDRVGGDSKVQSVVLYDKDDKVVAIGDEADKEVFPELYEIEGLQTAEWFKLYLRPSHLEREHASEIDQIPKLPKNKTAIQIYSDLLAYLYNCTKRYVTERQGEKLWNSMASNIYYVLSHPNGWEGKQQAEMRHAAVVAGLVPNEAEGRKRVSFVTEGEASLHFCINRIPDALNDHDGIMVVDCGGGTIDFSTYMRTSDSFEFKEIAPPECIFQGSAFITRRADAFLRKILKGSKFGSDEDINTMVNIFNKTTKPSFKSSTKSYYIKFGRNSDNDANFGIRAGTIKLKGSDIAELFDPAVKSIIKAVEDKVNKCTIPIKVLFLVGGFATSDYLFQVLEDHFKKGGISLLRPDGYLNKAVAEGAASYYLDRTVKSRVSKYDFGIPISETFNPSNPDHIARKDRAFEVASGDHWIGGAFSVILPKNTTVSEETEYRRPYVVQLSDNIVKSPWNETCSIQCYRGLEDHAPEWMDKAPDLFTHLCHVSADVSNLIRSLKPIVSAHGKTYYLLNFSIVLLFGLTELDAEVAWTEDVSYYLTSCIWVKS</sequence>
<evidence type="ECO:0000313" key="2">
    <source>
        <dbReference type="Proteomes" id="UP000242287"/>
    </source>
</evidence>
<proteinExistence type="predicted"/>
<name>A0A2A9NGX4_9AGAR</name>
<dbReference type="Gene3D" id="3.30.420.40">
    <property type="match status" value="2"/>
</dbReference>
<dbReference type="AlphaFoldDB" id="A0A2A9NGX4"/>
<gene>
    <name evidence="1" type="ORF">AMATHDRAFT_153146</name>
</gene>
<dbReference type="SUPFAM" id="SSF53067">
    <property type="entry name" value="Actin-like ATPase domain"/>
    <property type="match status" value="2"/>
</dbReference>
<dbReference type="Gene3D" id="3.90.640.10">
    <property type="entry name" value="Actin, Chain A, domain 4"/>
    <property type="match status" value="1"/>
</dbReference>
<dbReference type="Proteomes" id="UP000242287">
    <property type="component" value="Unassembled WGS sequence"/>
</dbReference>
<dbReference type="OrthoDB" id="2963168at2759"/>